<dbReference type="EMBL" id="LNRQ01000007">
    <property type="protein sequence ID" value="KZM86732.1"/>
    <property type="molecule type" value="Genomic_DNA"/>
</dbReference>
<reference evidence="1" key="1">
    <citation type="journal article" date="2016" name="Nat. Genet.">
        <title>A high-quality carrot genome assembly provides new insights into carotenoid accumulation and asterid genome evolution.</title>
        <authorList>
            <person name="Iorizzo M."/>
            <person name="Ellison S."/>
            <person name="Senalik D."/>
            <person name="Zeng P."/>
            <person name="Satapoomin P."/>
            <person name="Huang J."/>
            <person name="Bowman M."/>
            <person name="Iovene M."/>
            <person name="Sanseverino W."/>
            <person name="Cavagnaro P."/>
            <person name="Yildiz M."/>
            <person name="Macko-Podgorni A."/>
            <person name="Moranska E."/>
            <person name="Grzebelus E."/>
            <person name="Grzebelus D."/>
            <person name="Ashrafi H."/>
            <person name="Zheng Z."/>
            <person name="Cheng S."/>
            <person name="Spooner D."/>
            <person name="Van Deynze A."/>
            <person name="Simon P."/>
        </authorList>
    </citation>
    <scope>NUCLEOTIDE SEQUENCE [LARGE SCALE GENOMIC DNA]</scope>
    <source>
        <tissue evidence="1">Leaf</tissue>
    </source>
</reference>
<dbReference type="EMBL" id="CP093349">
    <property type="protein sequence ID" value="WOH07951.1"/>
    <property type="molecule type" value="Genomic_DNA"/>
</dbReference>
<name>A0A161ZIK4_DAUCS</name>
<sequence>MLVSSPMKCFLCQKHQILLKYIFVIVAVSDAIADLFESVRMIFAAGEKERTEGSAGFILVTSFTMSKVHSFLVSEGSAGASMCAELEATIFPKGGKVIGTTTNTSRKSSVAGNSPGVRLILIRR</sequence>
<dbReference type="Gramene" id="KZM86732">
    <property type="protein sequence ID" value="KZM86732"/>
    <property type="gene ID" value="DCAR_023866"/>
</dbReference>
<evidence type="ECO:0000313" key="1">
    <source>
        <dbReference type="EMBL" id="KZM86732.1"/>
    </source>
</evidence>
<keyword evidence="3" id="KW-1185">Reference proteome</keyword>
<evidence type="ECO:0000313" key="2">
    <source>
        <dbReference type="EMBL" id="WOH07951.1"/>
    </source>
</evidence>
<accession>A0A161ZIK4</accession>
<protein>
    <submittedName>
        <fullName evidence="1">Uncharacterized protein</fullName>
    </submittedName>
</protein>
<dbReference type="Proteomes" id="UP000077755">
    <property type="component" value="Chromosome 7"/>
</dbReference>
<dbReference type="STRING" id="79200.A0A161ZIK4"/>
<dbReference type="AlphaFoldDB" id="A0A161ZIK4"/>
<proteinExistence type="predicted"/>
<organism evidence="1">
    <name type="scientific">Daucus carota subsp. sativus</name>
    <name type="common">Carrot</name>
    <dbReference type="NCBI Taxonomy" id="79200"/>
    <lineage>
        <taxon>Eukaryota</taxon>
        <taxon>Viridiplantae</taxon>
        <taxon>Streptophyta</taxon>
        <taxon>Embryophyta</taxon>
        <taxon>Tracheophyta</taxon>
        <taxon>Spermatophyta</taxon>
        <taxon>Magnoliopsida</taxon>
        <taxon>eudicotyledons</taxon>
        <taxon>Gunneridae</taxon>
        <taxon>Pentapetalae</taxon>
        <taxon>asterids</taxon>
        <taxon>campanulids</taxon>
        <taxon>Apiales</taxon>
        <taxon>Apiaceae</taxon>
        <taxon>Apioideae</taxon>
        <taxon>Scandiceae</taxon>
        <taxon>Daucinae</taxon>
        <taxon>Daucus</taxon>
        <taxon>Daucus sect. Daucus</taxon>
    </lineage>
</organism>
<gene>
    <name evidence="1" type="ORF">DCAR_023866</name>
    <name evidence="2" type="ORF">DCAR_0727386</name>
</gene>
<evidence type="ECO:0000313" key="3">
    <source>
        <dbReference type="Proteomes" id="UP000077755"/>
    </source>
</evidence>
<reference evidence="2" key="2">
    <citation type="submission" date="2022-03" db="EMBL/GenBank/DDBJ databases">
        <title>Draft title - Genomic analysis of global carrot germplasm unveils the trajectory of domestication and the origin of high carotenoid orange carrot.</title>
        <authorList>
            <person name="Iorizzo M."/>
            <person name="Ellison S."/>
            <person name="Senalik D."/>
            <person name="Macko-Podgorni A."/>
            <person name="Grzebelus D."/>
            <person name="Bostan H."/>
            <person name="Rolling W."/>
            <person name="Curaba J."/>
            <person name="Simon P."/>
        </authorList>
    </citation>
    <scope>NUCLEOTIDE SEQUENCE</scope>
    <source>
        <tissue evidence="2">Leaf</tissue>
    </source>
</reference>